<organism evidence="2">
    <name type="scientific">hydrothermal vent metagenome</name>
    <dbReference type="NCBI Taxonomy" id="652676"/>
    <lineage>
        <taxon>unclassified sequences</taxon>
        <taxon>metagenomes</taxon>
        <taxon>ecological metagenomes</taxon>
    </lineage>
</organism>
<gene>
    <name evidence="2" type="ORF">MNBD_ALPHA08-1875</name>
</gene>
<dbReference type="PROSITE" id="PS50042">
    <property type="entry name" value="CNMP_BINDING_3"/>
    <property type="match status" value="1"/>
</dbReference>
<dbReference type="SMART" id="SM00100">
    <property type="entry name" value="cNMP"/>
    <property type="match status" value="1"/>
</dbReference>
<dbReference type="CDD" id="cd00038">
    <property type="entry name" value="CAP_ED"/>
    <property type="match status" value="1"/>
</dbReference>
<name>A0A3B0RYJ3_9ZZZZ</name>
<protein>
    <submittedName>
        <fullName evidence="2">Transcriptional regulator, Crp/Fnr family</fullName>
    </submittedName>
</protein>
<dbReference type="AlphaFoldDB" id="A0A3B0RYJ3"/>
<evidence type="ECO:0000259" key="1">
    <source>
        <dbReference type="PROSITE" id="PS50042"/>
    </source>
</evidence>
<dbReference type="EMBL" id="UOEC01000146">
    <property type="protein sequence ID" value="VAV97457.1"/>
    <property type="molecule type" value="Genomic_DNA"/>
</dbReference>
<dbReference type="InterPro" id="IPR014710">
    <property type="entry name" value="RmlC-like_jellyroll"/>
</dbReference>
<dbReference type="Pfam" id="PF00027">
    <property type="entry name" value="cNMP_binding"/>
    <property type="match status" value="1"/>
</dbReference>
<dbReference type="InterPro" id="IPR000595">
    <property type="entry name" value="cNMP-bd_dom"/>
</dbReference>
<proteinExistence type="predicted"/>
<dbReference type="InterPro" id="IPR018490">
    <property type="entry name" value="cNMP-bd_dom_sf"/>
</dbReference>
<evidence type="ECO:0000313" key="2">
    <source>
        <dbReference type="EMBL" id="VAV97457.1"/>
    </source>
</evidence>
<dbReference type="GO" id="GO:0003700">
    <property type="term" value="F:DNA-binding transcription factor activity"/>
    <property type="evidence" value="ECO:0007669"/>
    <property type="project" value="TreeGrafter"/>
</dbReference>
<dbReference type="PANTHER" id="PTHR24567">
    <property type="entry name" value="CRP FAMILY TRANSCRIPTIONAL REGULATORY PROTEIN"/>
    <property type="match status" value="1"/>
</dbReference>
<dbReference type="Gene3D" id="2.60.120.10">
    <property type="entry name" value="Jelly Rolls"/>
    <property type="match status" value="1"/>
</dbReference>
<sequence>MIMIMLVDIFEILCDKGAMSLRYDPGTLLFSRGDKVGSLFLLEHGEVKLSRSLMTGKELVLHRAQAPGIVAEASVYSATYHCDAVCVSHCTIVRLPVSRFLRLIENNKKLSQTWSAHLARTLQSTRFRSEILTMKKVSERLDAWLDWHSNKLPPKGQWKEVAAEIGVSPEALYRELARRRL</sequence>
<dbReference type="PANTHER" id="PTHR24567:SF26">
    <property type="entry name" value="REGULATORY PROTEIN YEIL"/>
    <property type="match status" value="1"/>
</dbReference>
<feature type="domain" description="Cyclic nucleotide-binding" evidence="1">
    <location>
        <begin position="23"/>
        <end position="121"/>
    </location>
</feature>
<dbReference type="InterPro" id="IPR050397">
    <property type="entry name" value="Env_Response_Regulators"/>
</dbReference>
<reference evidence="2" key="1">
    <citation type="submission" date="2018-06" db="EMBL/GenBank/DDBJ databases">
        <authorList>
            <person name="Zhirakovskaya E."/>
        </authorList>
    </citation>
    <scope>NUCLEOTIDE SEQUENCE</scope>
</reference>
<accession>A0A3B0RYJ3</accession>
<dbReference type="SUPFAM" id="SSF51206">
    <property type="entry name" value="cAMP-binding domain-like"/>
    <property type="match status" value="1"/>
</dbReference>
<dbReference type="GO" id="GO:0005829">
    <property type="term" value="C:cytosol"/>
    <property type="evidence" value="ECO:0007669"/>
    <property type="project" value="TreeGrafter"/>
</dbReference>